<reference evidence="3 5" key="3">
    <citation type="submission" date="2016-10" db="EMBL/GenBank/DDBJ databases">
        <authorList>
            <person name="de Groot N.N."/>
        </authorList>
    </citation>
    <scope>NUCLEOTIDE SEQUENCE [LARGE SCALE GENOMIC DNA]</scope>
    <source>
        <strain evidence="3 5">OGL-20</strain>
    </source>
</reference>
<gene>
    <name evidence="1" type="ORF">A3L14_05625</name>
    <name evidence="2" type="ORF">AMR53_02630</name>
    <name evidence="3" type="ORF">SAMN05216170_0832</name>
</gene>
<accession>A0A0Q2QSX4</accession>
<name>A0A0Q2QSX4_9EURY</name>
<dbReference type="AlphaFoldDB" id="A0A0Q2QSX4"/>
<dbReference type="RefSeq" id="WP_055428789.1">
    <property type="nucleotide sequence ID" value="NZ_CP015105.1"/>
</dbReference>
<evidence type="ECO:0000313" key="4">
    <source>
        <dbReference type="Proteomes" id="UP000051862"/>
    </source>
</evidence>
<dbReference type="STRING" id="277988.SAMN05216170_0832"/>
<protein>
    <recommendedName>
        <fullName evidence="7">LSM domain-containing protein</fullName>
    </recommendedName>
</protein>
<evidence type="ECO:0000313" key="6">
    <source>
        <dbReference type="Proteomes" id="UP000250136"/>
    </source>
</evidence>
<proteinExistence type="predicted"/>
<dbReference type="Proteomes" id="UP000051862">
    <property type="component" value="Unassembled WGS sequence"/>
</dbReference>
<reference evidence="1 6" key="2">
    <citation type="submission" date="2016-04" db="EMBL/GenBank/DDBJ databases">
        <title>Complete genome sequence of Thermococcus thioreducens type strain OGL-20P.</title>
        <authorList>
            <person name="Oger P.M."/>
        </authorList>
    </citation>
    <scope>NUCLEOTIDE SEQUENCE [LARGE SCALE GENOMIC DNA]</scope>
    <source>
        <strain evidence="1 6">OGL-20P</strain>
    </source>
</reference>
<dbReference type="PATRIC" id="fig|277988.4.peg.556"/>
<sequence>MKQFEKFVGKQVYLTTPRAKYIGTLEHEDRFFIYLADCVVLVRSKRKSPYAVVRKGQILEMRVIGGEANGYTKT</sequence>
<evidence type="ECO:0000313" key="1">
    <source>
        <dbReference type="EMBL" id="ASJ12402.1"/>
    </source>
</evidence>
<organism evidence="2 4">
    <name type="scientific">Thermococcus thioreducens</name>
    <dbReference type="NCBI Taxonomy" id="277988"/>
    <lineage>
        <taxon>Archaea</taxon>
        <taxon>Methanobacteriati</taxon>
        <taxon>Methanobacteriota</taxon>
        <taxon>Thermococci</taxon>
        <taxon>Thermococcales</taxon>
        <taxon>Thermococcaceae</taxon>
        <taxon>Thermococcus</taxon>
    </lineage>
</organism>
<dbReference type="EMBL" id="LIXN01000003">
    <property type="protein sequence ID" value="KQH83133.1"/>
    <property type="molecule type" value="Genomic_DNA"/>
</dbReference>
<dbReference type="KEGG" id="ttd:A3L14_05625"/>
<dbReference type="Proteomes" id="UP000182125">
    <property type="component" value="Unassembled WGS sequence"/>
</dbReference>
<keyword evidence="6" id="KW-1185">Reference proteome</keyword>
<reference evidence="2 4" key="1">
    <citation type="submission" date="2015-08" db="EMBL/GenBank/DDBJ databases">
        <title>Thermococcus thioreducens DSM 14981 genome sequencing.</title>
        <authorList>
            <person name="Hong S.-J."/>
            <person name="Kim M.-C."/>
            <person name="Shin J.-H."/>
        </authorList>
    </citation>
    <scope>NUCLEOTIDE SEQUENCE [LARGE SCALE GENOMIC DNA]</scope>
    <source>
        <strain evidence="2 4">DSM 14981</strain>
    </source>
</reference>
<evidence type="ECO:0000313" key="3">
    <source>
        <dbReference type="EMBL" id="SEV91472.1"/>
    </source>
</evidence>
<dbReference type="EMBL" id="FOIW01000001">
    <property type="protein sequence ID" value="SEV91472.1"/>
    <property type="molecule type" value="Genomic_DNA"/>
</dbReference>
<dbReference type="GeneID" id="33333883"/>
<evidence type="ECO:0000313" key="2">
    <source>
        <dbReference type="EMBL" id="KQH83133.1"/>
    </source>
</evidence>
<dbReference type="EMBL" id="CP015105">
    <property type="protein sequence ID" value="ASJ12402.1"/>
    <property type="molecule type" value="Genomic_DNA"/>
</dbReference>
<evidence type="ECO:0000313" key="5">
    <source>
        <dbReference type="Proteomes" id="UP000182125"/>
    </source>
</evidence>
<dbReference type="Proteomes" id="UP000250136">
    <property type="component" value="Chromosome"/>
</dbReference>
<evidence type="ECO:0008006" key="7">
    <source>
        <dbReference type="Google" id="ProtNLM"/>
    </source>
</evidence>